<dbReference type="EC" id="3.1.3.16" evidence="4"/>
<comment type="subcellular location">
    <subcellularLocation>
        <location evidence="2">Membrane</location>
        <topology evidence="2">Peripheral membrane protein</topology>
    </subcellularLocation>
</comment>
<evidence type="ECO:0000313" key="14">
    <source>
        <dbReference type="EMBL" id="KAF8820959.1"/>
    </source>
</evidence>
<dbReference type="InterPro" id="IPR015655">
    <property type="entry name" value="PP2C"/>
</dbReference>
<comment type="caution">
    <text evidence="14">The sequence shown here is derived from an EMBL/GenBank/DDBJ whole genome shotgun (WGS) entry which is preliminary data.</text>
</comment>
<evidence type="ECO:0000256" key="11">
    <source>
        <dbReference type="ARBA" id="ARBA00048336"/>
    </source>
</evidence>
<dbReference type="PROSITE" id="PS51746">
    <property type="entry name" value="PPM_2"/>
    <property type="match status" value="1"/>
</dbReference>
<proteinExistence type="inferred from homology"/>
<keyword evidence="7" id="KW-0460">Magnesium</keyword>
<comment type="catalytic activity">
    <reaction evidence="10">
        <text>O-phospho-L-seryl-[protein] + H2O = L-seryl-[protein] + phosphate</text>
        <dbReference type="Rhea" id="RHEA:20629"/>
        <dbReference type="Rhea" id="RHEA-COMP:9863"/>
        <dbReference type="Rhea" id="RHEA-COMP:11604"/>
        <dbReference type="ChEBI" id="CHEBI:15377"/>
        <dbReference type="ChEBI" id="CHEBI:29999"/>
        <dbReference type="ChEBI" id="CHEBI:43474"/>
        <dbReference type="ChEBI" id="CHEBI:83421"/>
        <dbReference type="EC" id="3.1.3.16"/>
    </reaction>
</comment>
<keyword evidence="15" id="KW-1185">Reference proteome</keyword>
<keyword evidence="9" id="KW-0464">Manganese</keyword>
<comment type="catalytic activity">
    <reaction evidence="11">
        <text>O-phospho-L-threonyl-[protein] + H2O = L-threonyl-[protein] + phosphate</text>
        <dbReference type="Rhea" id="RHEA:47004"/>
        <dbReference type="Rhea" id="RHEA-COMP:11060"/>
        <dbReference type="Rhea" id="RHEA-COMP:11605"/>
        <dbReference type="ChEBI" id="CHEBI:15377"/>
        <dbReference type="ChEBI" id="CHEBI:30013"/>
        <dbReference type="ChEBI" id="CHEBI:43474"/>
        <dbReference type="ChEBI" id="CHEBI:61977"/>
        <dbReference type="EC" id="3.1.3.16"/>
    </reaction>
</comment>
<evidence type="ECO:0000256" key="5">
    <source>
        <dbReference type="ARBA" id="ARBA00022723"/>
    </source>
</evidence>
<comment type="cofactor">
    <cofactor evidence="1">
        <name>Mn(2+)</name>
        <dbReference type="ChEBI" id="CHEBI:29035"/>
    </cofactor>
</comment>
<dbReference type="Pfam" id="PF00481">
    <property type="entry name" value="PP2C"/>
    <property type="match status" value="1"/>
</dbReference>
<evidence type="ECO:0000256" key="10">
    <source>
        <dbReference type="ARBA" id="ARBA00047761"/>
    </source>
</evidence>
<evidence type="ECO:0000256" key="8">
    <source>
        <dbReference type="ARBA" id="ARBA00022912"/>
    </source>
</evidence>
<keyword evidence="6 12" id="KW-0378">Hydrolase</keyword>
<dbReference type="Proteomes" id="UP000823046">
    <property type="component" value="Unassembled WGS sequence"/>
</dbReference>
<evidence type="ECO:0000256" key="6">
    <source>
        <dbReference type="ARBA" id="ARBA00022801"/>
    </source>
</evidence>
<sequence length="306" mass="34472">MLPPSFHTICSREGSYIVSANAFGEKGVRKQMEDEHLVCFSLRSVMPNLPPERDFSLFAIFDGHGGKQCAAFSKEHLAHEIASQLIALPEDEVYPFSDRIMKDVITASFSKIDSRIATEIPSCKDGCTVLVVLIKELFVYIASLGDSAAFLCRKIDDILHSVTLSELHKPWVLKEKERILKCGGTIENGRVNGILEVTRSFGDISLKRYGVLCNPTFRKFKIDLNKDKFILLGCDGFWCCWTAQEVLAKAMDICIRENRRAGMDTGRSNFDVKSVCKQLVEHVIVDKKSQLWQIFIIVQVSIMTVK</sequence>
<evidence type="ECO:0000256" key="12">
    <source>
        <dbReference type="RuleBase" id="RU003465"/>
    </source>
</evidence>
<evidence type="ECO:0000256" key="4">
    <source>
        <dbReference type="ARBA" id="ARBA00013081"/>
    </source>
</evidence>
<evidence type="ECO:0000259" key="13">
    <source>
        <dbReference type="PROSITE" id="PS51746"/>
    </source>
</evidence>
<keyword evidence="8 12" id="KW-0904">Protein phosphatase</keyword>
<dbReference type="Gene3D" id="3.60.40.10">
    <property type="entry name" value="PPM-type phosphatase domain"/>
    <property type="match status" value="1"/>
</dbReference>
<dbReference type="InterPro" id="IPR036457">
    <property type="entry name" value="PPM-type-like_dom_sf"/>
</dbReference>
<dbReference type="SMART" id="SM00332">
    <property type="entry name" value="PP2Cc"/>
    <property type="match status" value="1"/>
</dbReference>
<evidence type="ECO:0000256" key="1">
    <source>
        <dbReference type="ARBA" id="ARBA00001936"/>
    </source>
</evidence>
<dbReference type="InterPro" id="IPR000222">
    <property type="entry name" value="PP2C_BS"/>
</dbReference>
<dbReference type="SUPFAM" id="SSF81606">
    <property type="entry name" value="PP2C-like"/>
    <property type="match status" value="1"/>
</dbReference>
<name>A0ABQ7JAF3_9APIC</name>
<accession>A0ABQ7JAF3</accession>
<dbReference type="CDD" id="cd00143">
    <property type="entry name" value="PP2Cc"/>
    <property type="match status" value="1"/>
</dbReference>
<comment type="similarity">
    <text evidence="3 12">Belongs to the PP2C family.</text>
</comment>
<reference evidence="14 15" key="1">
    <citation type="journal article" date="2020" name="bioRxiv">
        <title>Metabolic contributions of an alphaproteobacterial endosymbiont in the apicomplexan Cardiosporidium cionae.</title>
        <authorList>
            <person name="Hunter E.S."/>
            <person name="Paight C.J."/>
            <person name="Lane C.E."/>
        </authorList>
    </citation>
    <scope>NUCLEOTIDE SEQUENCE [LARGE SCALE GENOMIC DNA]</scope>
    <source>
        <strain evidence="14">ESH_2018</strain>
    </source>
</reference>
<dbReference type="PROSITE" id="PS01032">
    <property type="entry name" value="PPM_1"/>
    <property type="match status" value="1"/>
</dbReference>
<dbReference type="InterPro" id="IPR001932">
    <property type="entry name" value="PPM-type_phosphatase-like_dom"/>
</dbReference>
<evidence type="ECO:0000313" key="15">
    <source>
        <dbReference type="Proteomes" id="UP000823046"/>
    </source>
</evidence>
<dbReference type="PANTHER" id="PTHR13832">
    <property type="entry name" value="PROTEIN PHOSPHATASE 2C"/>
    <property type="match status" value="1"/>
</dbReference>
<dbReference type="PANTHER" id="PTHR13832:SF803">
    <property type="entry name" value="PROTEIN PHOSPHATASE 1G"/>
    <property type="match status" value="1"/>
</dbReference>
<keyword evidence="5" id="KW-0479">Metal-binding</keyword>
<organism evidence="14 15">
    <name type="scientific">Cardiosporidium cionae</name>
    <dbReference type="NCBI Taxonomy" id="476202"/>
    <lineage>
        <taxon>Eukaryota</taxon>
        <taxon>Sar</taxon>
        <taxon>Alveolata</taxon>
        <taxon>Apicomplexa</taxon>
        <taxon>Aconoidasida</taxon>
        <taxon>Nephromycida</taxon>
        <taxon>Cardiosporidium</taxon>
    </lineage>
</organism>
<evidence type="ECO:0000256" key="7">
    <source>
        <dbReference type="ARBA" id="ARBA00022842"/>
    </source>
</evidence>
<evidence type="ECO:0000256" key="2">
    <source>
        <dbReference type="ARBA" id="ARBA00004170"/>
    </source>
</evidence>
<evidence type="ECO:0000256" key="3">
    <source>
        <dbReference type="ARBA" id="ARBA00006702"/>
    </source>
</evidence>
<gene>
    <name evidence="14" type="ORF">IE077_002623</name>
</gene>
<evidence type="ECO:0000256" key="9">
    <source>
        <dbReference type="ARBA" id="ARBA00023211"/>
    </source>
</evidence>
<dbReference type="EMBL" id="JADAQX010000265">
    <property type="protein sequence ID" value="KAF8820959.1"/>
    <property type="molecule type" value="Genomic_DNA"/>
</dbReference>
<feature type="domain" description="PPM-type phosphatase" evidence="13">
    <location>
        <begin position="14"/>
        <end position="306"/>
    </location>
</feature>
<protein>
    <recommendedName>
        <fullName evidence="4">protein-serine/threonine phosphatase</fullName>
        <ecNumber evidence="4">3.1.3.16</ecNumber>
    </recommendedName>
</protein>